<keyword evidence="9" id="KW-1185">Reference proteome</keyword>
<evidence type="ECO:0000313" key="9">
    <source>
        <dbReference type="Proteomes" id="UP000256845"/>
    </source>
</evidence>
<dbReference type="SMART" id="SM00072">
    <property type="entry name" value="GuKc"/>
    <property type="match status" value="1"/>
</dbReference>
<evidence type="ECO:0000256" key="3">
    <source>
        <dbReference type="ARBA" id="ARBA00022679"/>
    </source>
</evidence>
<dbReference type="AlphaFoldDB" id="A0A3D9H604"/>
<evidence type="ECO:0000256" key="6">
    <source>
        <dbReference type="HAMAP-Rule" id="MF_00836"/>
    </source>
</evidence>
<evidence type="ECO:0000256" key="5">
    <source>
        <dbReference type="ARBA" id="ARBA00022840"/>
    </source>
</evidence>
<accession>A0A3D9H604</accession>
<comment type="pathway">
    <text evidence="2 6">Metabolic intermediate biosynthesis; 5-phospho-alpha-D-ribose 1-diphosphate biosynthesis; 5-phospho-alpha-D-ribose 1-diphosphate from D-ribose 5-phosphate (route II): step 3/3.</text>
</comment>
<sequence>MSHDLGELILVVGPSGAGKDSLLAGAREIFADDPDVYFPRRIVTRPRDAGGEDHIAMDPDAFAEIRAAGGFILHWHAHGLDYGIPREVQSMRREGGTVLVNVSRSVITEAWRHLAPVTVIEVTAPKEVLAERLRQRNRESEADIRRRLARPVLALPERVRVVCIDNGGRLETALSQFAEVIRQKNRQAAMAAENG</sequence>
<comment type="similarity">
    <text evidence="6">Belongs to the ribose 1,5-bisphosphokinase family.</text>
</comment>
<dbReference type="GO" id="GO:0005524">
    <property type="term" value="F:ATP binding"/>
    <property type="evidence" value="ECO:0007669"/>
    <property type="project" value="UniProtKB-KW"/>
</dbReference>
<evidence type="ECO:0000259" key="7">
    <source>
        <dbReference type="SMART" id="SM00072"/>
    </source>
</evidence>
<reference evidence="8 9" key="1">
    <citation type="submission" date="2018-07" db="EMBL/GenBank/DDBJ databases">
        <title>Genomic Encyclopedia of Type Strains, Phase III (KMG-III): the genomes of soil and plant-associated and newly described type strains.</title>
        <authorList>
            <person name="Whitman W."/>
        </authorList>
    </citation>
    <scope>NUCLEOTIDE SEQUENCE [LARGE SCALE GENOMIC DNA]</scope>
    <source>
        <strain evidence="8 9">CECT 8488</strain>
    </source>
</reference>
<dbReference type="PANTHER" id="PTHR23117">
    <property type="entry name" value="GUANYLATE KINASE-RELATED"/>
    <property type="match status" value="1"/>
</dbReference>
<organism evidence="8 9">
    <name type="scientific">Aestuariispira insulae</name>
    <dbReference type="NCBI Taxonomy" id="1461337"/>
    <lineage>
        <taxon>Bacteria</taxon>
        <taxon>Pseudomonadati</taxon>
        <taxon>Pseudomonadota</taxon>
        <taxon>Alphaproteobacteria</taxon>
        <taxon>Rhodospirillales</taxon>
        <taxon>Kiloniellaceae</taxon>
        <taxon>Aestuariispira</taxon>
    </lineage>
</organism>
<dbReference type="RefSeq" id="WP_245957133.1">
    <property type="nucleotide sequence ID" value="NZ_QRDW01000013.1"/>
</dbReference>
<dbReference type="HAMAP" id="MF_00836">
    <property type="entry name" value="PhnN"/>
    <property type="match status" value="1"/>
</dbReference>
<proteinExistence type="inferred from homology"/>
<dbReference type="GO" id="GO:0005829">
    <property type="term" value="C:cytosol"/>
    <property type="evidence" value="ECO:0007669"/>
    <property type="project" value="TreeGrafter"/>
</dbReference>
<dbReference type="UniPathway" id="UPA00087">
    <property type="reaction ID" value="UER00175"/>
</dbReference>
<dbReference type="InterPro" id="IPR027417">
    <property type="entry name" value="P-loop_NTPase"/>
</dbReference>
<feature type="binding site" evidence="6">
    <location>
        <begin position="13"/>
        <end position="20"/>
    </location>
    <ligand>
        <name>ATP</name>
        <dbReference type="ChEBI" id="CHEBI:30616"/>
    </ligand>
</feature>
<comment type="caution">
    <text evidence="8">The sequence shown here is derived from an EMBL/GenBank/DDBJ whole genome shotgun (WGS) entry which is preliminary data.</text>
</comment>
<dbReference type="PANTHER" id="PTHR23117:SF8">
    <property type="entry name" value="RIBOSE 1,5-BISPHOSPHATE PHOSPHOKINASE PHNN"/>
    <property type="match status" value="1"/>
</dbReference>
<keyword evidence="8" id="KW-0418">Kinase</keyword>
<dbReference type="GO" id="GO:0019634">
    <property type="term" value="P:organic phosphonate metabolic process"/>
    <property type="evidence" value="ECO:0007669"/>
    <property type="project" value="UniProtKB-UniRule"/>
</dbReference>
<gene>
    <name evidence="6" type="primary">phnN</name>
    <name evidence="8" type="ORF">DFP90_11374</name>
</gene>
<dbReference type="NCBIfam" id="TIGR02322">
    <property type="entry name" value="phosphon_PhnN"/>
    <property type="match status" value="1"/>
</dbReference>
<evidence type="ECO:0000256" key="4">
    <source>
        <dbReference type="ARBA" id="ARBA00022741"/>
    </source>
</evidence>
<dbReference type="Gene3D" id="3.40.50.300">
    <property type="entry name" value="P-loop containing nucleotide triphosphate hydrolases"/>
    <property type="match status" value="1"/>
</dbReference>
<evidence type="ECO:0000256" key="2">
    <source>
        <dbReference type="ARBA" id="ARBA00005069"/>
    </source>
</evidence>
<dbReference type="Proteomes" id="UP000256845">
    <property type="component" value="Unassembled WGS sequence"/>
</dbReference>
<keyword evidence="3 6" id="KW-0808">Transferase</keyword>
<comment type="catalytic activity">
    <reaction evidence="1 6">
        <text>alpha-D-ribose 1,5-bisphosphate + ATP = 5-phospho-alpha-D-ribose 1-diphosphate + ADP</text>
        <dbReference type="Rhea" id="RHEA:20109"/>
        <dbReference type="ChEBI" id="CHEBI:30616"/>
        <dbReference type="ChEBI" id="CHEBI:58017"/>
        <dbReference type="ChEBI" id="CHEBI:68688"/>
        <dbReference type="ChEBI" id="CHEBI:456216"/>
        <dbReference type="EC" id="2.7.4.23"/>
    </reaction>
</comment>
<dbReference type="GO" id="GO:0006015">
    <property type="term" value="P:5-phosphoribose 1-diphosphate biosynthetic process"/>
    <property type="evidence" value="ECO:0007669"/>
    <property type="project" value="UniProtKB-UniRule"/>
</dbReference>
<dbReference type="GO" id="GO:0033863">
    <property type="term" value="F:ribose 1,5-bisphosphate phosphokinase activity"/>
    <property type="evidence" value="ECO:0007669"/>
    <property type="project" value="UniProtKB-UniRule"/>
</dbReference>
<dbReference type="InterPro" id="IPR012699">
    <property type="entry name" value="PhnN"/>
</dbReference>
<evidence type="ECO:0000256" key="1">
    <source>
        <dbReference type="ARBA" id="ARBA00000373"/>
    </source>
</evidence>
<protein>
    <recommendedName>
        <fullName evidence="6">Ribose 1,5-bisphosphate phosphokinase PhnN</fullName>
        <ecNumber evidence="6">2.7.4.23</ecNumber>
    </recommendedName>
    <alternativeName>
        <fullName evidence="6">Ribose 1,5-bisphosphokinase</fullName>
    </alternativeName>
</protein>
<dbReference type="SUPFAM" id="SSF52540">
    <property type="entry name" value="P-loop containing nucleoside triphosphate hydrolases"/>
    <property type="match status" value="1"/>
</dbReference>
<keyword evidence="4 6" id="KW-0547">Nucleotide-binding</keyword>
<dbReference type="EMBL" id="QRDW01000013">
    <property type="protein sequence ID" value="RED44869.1"/>
    <property type="molecule type" value="Genomic_DNA"/>
</dbReference>
<name>A0A3D9H604_9PROT</name>
<evidence type="ECO:0000313" key="8">
    <source>
        <dbReference type="EMBL" id="RED44869.1"/>
    </source>
</evidence>
<dbReference type="EC" id="2.7.4.23" evidence="6"/>
<feature type="domain" description="Guanylate kinase/L-type calcium channel beta subunit" evidence="7">
    <location>
        <begin position="5"/>
        <end position="185"/>
    </location>
</feature>
<dbReference type="InterPro" id="IPR008145">
    <property type="entry name" value="GK/Ca_channel_bsu"/>
</dbReference>
<keyword evidence="5 6" id="KW-0067">ATP-binding</keyword>
<comment type="function">
    <text evidence="6">Catalyzes the phosphorylation of ribose 1,5-bisphosphate to 5-phospho-D-ribosyl alpha-1-diphosphate (PRPP).</text>
</comment>